<accession>A0A1X6WV12</accession>
<protein>
    <submittedName>
        <fullName evidence="2">Uncharacterized protein</fullName>
    </submittedName>
</protein>
<dbReference type="AlphaFoldDB" id="A0A1X6WV12"/>
<dbReference type="RefSeq" id="WP_087102581.1">
    <property type="nucleotide sequence ID" value="NZ_FWFG01000027.1"/>
</dbReference>
<dbReference type="Proteomes" id="UP000195981">
    <property type="component" value="Unassembled WGS sequence"/>
</dbReference>
<sequence>MRDRFEEYQERLSAGAATPAEQSIAASGLRELVVRLHEGEQEMEVLRDRLPRIFGHAYRES</sequence>
<evidence type="ECO:0000256" key="1">
    <source>
        <dbReference type="SAM" id="MobiDB-lite"/>
    </source>
</evidence>
<feature type="compositionally biased region" description="Basic and acidic residues" evidence="1">
    <location>
        <begin position="1"/>
        <end position="10"/>
    </location>
</feature>
<feature type="region of interest" description="Disordered" evidence="1">
    <location>
        <begin position="1"/>
        <end position="20"/>
    </location>
</feature>
<reference evidence="2 3" key="1">
    <citation type="submission" date="2017-02" db="EMBL/GenBank/DDBJ databases">
        <authorList>
            <person name="Peterson S.W."/>
        </authorList>
    </citation>
    <scope>NUCLEOTIDE SEQUENCE [LARGE SCALE GENOMIC DNA]</scope>
    <source>
        <strain evidence="2 3">CIP104813</strain>
    </source>
</reference>
<proteinExistence type="predicted"/>
<evidence type="ECO:0000313" key="3">
    <source>
        <dbReference type="Proteomes" id="UP000195981"/>
    </source>
</evidence>
<name>A0A1X6WV12_9MICO</name>
<dbReference type="EMBL" id="FWFG01000027">
    <property type="protein sequence ID" value="SLM89173.1"/>
    <property type="molecule type" value="Genomic_DNA"/>
</dbReference>
<gene>
    <name evidence="2" type="ORF">FM110_03165</name>
</gene>
<keyword evidence="3" id="KW-1185">Reference proteome</keyword>
<evidence type="ECO:0000313" key="2">
    <source>
        <dbReference type="EMBL" id="SLM89173.1"/>
    </source>
</evidence>
<organism evidence="2 3">
    <name type="scientific">Brachybacterium nesterenkovii</name>
    <dbReference type="NCBI Taxonomy" id="47847"/>
    <lineage>
        <taxon>Bacteria</taxon>
        <taxon>Bacillati</taxon>
        <taxon>Actinomycetota</taxon>
        <taxon>Actinomycetes</taxon>
        <taxon>Micrococcales</taxon>
        <taxon>Dermabacteraceae</taxon>
        <taxon>Brachybacterium</taxon>
    </lineage>
</organism>